<dbReference type="GO" id="GO:0032259">
    <property type="term" value="P:methylation"/>
    <property type="evidence" value="ECO:0007669"/>
    <property type="project" value="UniProtKB-KW"/>
</dbReference>
<dbReference type="InterPro" id="IPR029063">
    <property type="entry name" value="SAM-dependent_MTases_sf"/>
</dbReference>
<organism evidence="3 4">
    <name type="scientific">Streptomyces albus</name>
    <dbReference type="NCBI Taxonomy" id="1888"/>
    <lineage>
        <taxon>Bacteria</taxon>
        <taxon>Bacillati</taxon>
        <taxon>Actinomycetota</taxon>
        <taxon>Actinomycetes</taxon>
        <taxon>Kitasatosporales</taxon>
        <taxon>Streptomycetaceae</taxon>
        <taxon>Streptomyces</taxon>
    </lineage>
</organism>
<proteinExistence type="predicted"/>
<evidence type="ECO:0000256" key="1">
    <source>
        <dbReference type="ARBA" id="ARBA00022603"/>
    </source>
</evidence>
<gene>
    <name evidence="3" type="ORF">D8771_07565</name>
</gene>
<evidence type="ECO:0000313" key="4">
    <source>
        <dbReference type="Proteomes" id="UP000298111"/>
    </source>
</evidence>
<dbReference type="CDD" id="cd02440">
    <property type="entry name" value="AdoMet_MTases"/>
    <property type="match status" value="1"/>
</dbReference>
<protein>
    <submittedName>
        <fullName evidence="3">Class I SAM-dependent methyltransferase</fullName>
    </submittedName>
</protein>
<evidence type="ECO:0000256" key="2">
    <source>
        <dbReference type="ARBA" id="ARBA00022679"/>
    </source>
</evidence>
<evidence type="ECO:0000313" key="3">
    <source>
        <dbReference type="EMBL" id="TGG86235.1"/>
    </source>
</evidence>
<dbReference type="PANTHER" id="PTHR43861:SF1">
    <property type="entry name" value="TRANS-ACONITATE 2-METHYLTRANSFERASE"/>
    <property type="match status" value="1"/>
</dbReference>
<dbReference type="InterPro" id="IPR041698">
    <property type="entry name" value="Methyltransf_25"/>
</dbReference>
<dbReference type="GO" id="GO:0008168">
    <property type="term" value="F:methyltransferase activity"/>
    <property type="evidence" value="ECO:0007669"/>
    <property type="project" value="UniProtKB-KW"/>
</dbReference>
<comment type="caution">
    <text evidence="3">The sequence shown here is derived from an EMBL/GenBank/DDBJ whole genome shotgun (WGS) entry which is preliminary data.</text>
</comment>
<dbReference type="GO" id="GO:0017000">
    <property type="term" value="P:antibiotic biosynthetic process"/>
    <property type="evidence" value="ECO:0007669"/>
    <property type="project" value="UniProtKB-ARBA"/>
</dbReference>
<dbReference type="SUPFAM" id="SSF53335">
    <property type="entry name" value="S-adenosyl-L-methionine-dependent methyltransferases"/>
    <property type="match status" value="1"/>
</dbReference>
<dbReference type="AlphaFoldDB" id="A0A6C1CAN6"/>
<keyword evidence="1 3" id="KW-0489">Methyltransferase</keyword>
<dbReference type="Gene3D" id="3.40.50.150">
    <property type="entry name" value="Vaccinia Virus protein VP39"/>
    <property type="match status" value="1"/>
</dbReference>
<keyword evidence="2 3" id="KW-0808">Transferase</keyword>
<dbReference type="Proteomes" id="UP000298111">
    <property type="component" value="Unassembled WGS sequence"/>
</dbReference>
<dbReference type="PANTHER" id="PTHR43861">
    <property type="entry name" value="TRANS-ACONITATE 2-METHYLTRANSFERASE-RELATED"/>
    <property type="match status" value="1"/>
</dbReference>
<sequence>MIEYDRIAESYLAVERVFSTYRHLVELPSFLEALGPAEGLSVLDAGCGTGAYARLLRQRGAGRTLGVDSSPAMIEVARELERKDPVGAEYAVHDIAEMPVLGSSDVVVAVAVLHYADSTATLARMCERTYANLKSGGRLLAYVANPALPPGSAQMNGLVVSRPDDPADGDTYHLTIPTTPPTTLPARYWRRGTLEEALTASGFQDVSWEPLRGIPDGGIHPPINLLLSARRN</sequence>
<dbReference type="GeneID" id="75179787"/>
<reference evidence="3 4" key="1">
    <citation type="submission" date="2018-10" db="EMBL/GenBank/DDBJ databases">
        <title>Isolation of pseudouridimycin from Streptomyces albus DSM 40763.</title>
        <authorList>
            <person name="Rosenqvist P."/>
            <person name="Metsae-Ketelae M."/>
            <person name="Virta P."/>
        </authorList>
    </citation>
    <scope>NUCLEOTIDE SEQUENCE [LARGE SCALE GENOMIC DNA]</scope>
    <source>
        <strain evidence="3 4">DSM 40763</strain>
    </source>
</reference>
<dbReference type="RefSeq" id="WP_016471399.1">
    <property type="nucleotide sequence ID" value="NZ_BNEJ01000025.1"/>
</dbReference>
<dbReference type="Pfam" id="PF13649">
    <property type="entry name" value="Methyltransf_25"/>
    <property type="match status" value="1"/>
</dbReference>
<dbReference type="EMBL" id="RCIY01000040">
    <property type="protein sequence ID" value="TGG86235.1"/>
    <property type="molecule type" value="Genomic_DNA"/>
</dbReference>
<name>A0A6C1CAN6_9ACTN</name>
<accession>A0A6C1CAN6</accession>